<dbReference type="InterPro" id="IPR009560">
    <property type="entry name" value="DUF1176"/>
</dbReference>
<feature type="chain" id="PRO_5010557499" description="DUF1176 domain-containing protein" evidence="1">
    <location>
        <begin position="40"/>
        <end position="376"/>
    </location>
</feature>
<accession>A0A1H4FXD0</accession>
<dbReference type="EMBL" id="FNQS01000017">
    <property type="protein sequence ID" value="SEB01975.1"/>
    <property type="molecule type" value="Genomic_DNA"/>
</dbReference>
<evidence type="ECO:0008006" key="4">
    <source>
        <dbReference type="Google" id="ProtNLM"/>
    </source>
</evidence>
<evidence type="ECO:0000313" key="3">
    <source>
        <dbReference type="Proteomes" id="UP000187280"/>
    </source>
</evidence>
<proteinExistence type="predicted"/>
<keyword evidence="3" id="KW-1185">Reference proteome</keyword>
<feature type="signal peptide" evidence="1">
    <location>
        <begin position="1"/>
        <end position="39"/>
    </location>
</feature>
<dbReference type="Pfam" id="PF06674">
    <property type="entry name" value="DUF1176"/>
    <property type="match status" value="1"/>
</dbReference>
<organism evidence="2 3">
    <name type="scientific">Lonsdalea quercina</name>
    <dbReference type="NCBI Taxonomy" id="71657"/>
    <lineage>
        <taxon>Bacteria</taxon>
        <taxon>Pseudomonadati</taxon>
        <taxon>Pseudomonadota</taxon>
        <taxon>Gammaproteobacteria</taxon>
        <taxon>Enterobacterales</taxon>
        <taxon>Pectobacteriaceae</taxon>
        <taxon>Lonsdalea</taxon>
    </lineage>
</organism>
<keyword evidence="1" id="KW-0732">Signal</keyword>
<gene>
    <name evidence="2" type="ORF">SAMN02982996_03283</name>
</gene>
<dbReference type="STRING" id="71657.SAMN02982996_03283"/>
<dbReference type="eggNOG" id="COG5342">
    <property type="taxonomic scope" value="Bacteria"/>
</dbReference>
<dbReference type="Proteomes" id="UP000187280">
    <property type="component" value="Unassembled WGS sequence"/>
</dbReference>
<protein>
    <recommendedName>
        <fullName evidence="4">DUF1176 domain-containing protein</fullName>
    </recommendedName>
</protein>
<sequence length="376" mass="41238">MHKKRVMKDIKQRNKRNIMLKASVVAASLAVLSAVPVFAAGVSFAPPVQKIFTNWQVTCNNLNDCDVRNIDENLRITLSRQAGATGVTSLTIVPFSQEAHPTLWLDEDSVEGVNLTPSINDDDAIVATENLPAIQHFLHQAKDALTLSVGDNPQQGSSLRGLNAALLLVDERQGRIGTQGALLQRGSKPASDVPARLSQPGLPPALTNVPAVSNPQTLVEAVIKAQHALLVREACDVNEQDTEMNQVQPLDERNALVMINCGMGAYQSSSLVFITPRDNPSASHHLVLPLPLPDEDGHLQQVDWFTNADFDPQTGDLFHLAKGRGFADCGERAQWRYDGQQFRLMTYHSQPGCHGGWPGEWPSLWETPGYDEDNRR</sequence>
<reference evidence="2 3" key="1">
    <citation type="submission" date="2016-10" db="EMBL/GenBank/DDBJ databases">
        <authorList>
            <person name="de Groot N.N."/>
        </authorList>
    </citation>
    <scope>NUCLEOTIDE SEQUENCE [LARGE SCALE GENOMIC DNA]</scope>
    <source>
        <strain evidence="2 3">ATCC 29281</strain>
    </source>
</reference>
<evidence type="ECO:0000256" key="1">
    <source>
        <dbReference type="SAM" id="SignalP"/>
    </source>
</evidence>
<dbReference type="AlphaFoldDB" id="A0A1H4FXD0"/>
<name>A0A1H4FXD0_9GAMM</name>
<evidence type="ECO:0000313" key="2">
    <source>
        <dbReference type="EMBL" id="SEB01975.1"/>
    </source>
</evidence>